<sequence>MERKDMKKKQNIRRILQILMVTAVMAAALCITASAEDASGLGAKMNTIYQLVMSVVQGIGLILIAFGLMDFGPGISQHDSAQQLQGLKKMGGGAAMLLGPQIIQLLS</sequence>
<keyword evidence="1" id="KW-1133">Transmembrane helix</keyword>
<feature type="transmembrane region" description="Helical" evidence="1">
    <location>
        <begin position="12"/>
        <end position="35"/>
    </location>
</feature>
<proteinExistence type="predicted"/>
<keyword evidence="3" id="KW-1185">Reference proteome</keyword>
<dbReference type="AlphaFoldDB" id="C6LA06"/>
<feature type="transmembrane region" description="Helical" evidence="1">
    <location>
        <begin position="47"/>
        <end position="68"/>
    </location>
</feature>
<keyword evidence="1" id="KW-0472">Membrane</keyword>
<reference evidence="2" key="1">
    <citation type="submission" date="2009-07" db="EMBL/GenBank/DDBJ databases">
        <authorList>
            <person name="Weinstock G."/>
            <person name="Sodergren E."/>
            <person name="Clifton S."/>
            <person name="Fulton L."/>
            <person name="Fulton B."/>
            <person name="Courtney L."/>
            <person name="Fronick C."/>
            <person name="Harrison M."/>
            <person name="Strong C."/>
            <person name="Farmer C."/>
            <person name="Delahaunty K."/>
            <person name="Markovic C."/>
            <person name="Hall O."/>
            <person name="Minx P."/>
            <person name="Tomlinson C."/>
            <person name="Mitreva M."/>
            <person name="Nelson J."/>
            <person name="Hou S."/>
            <person name="Wollam A."/>
            <person name="Pepin K.H."/>
            <person name="Johnson M."/>
            <person name="Bhonagiri V."/>
            <person name="Nash W.E."/>
            <person name="Warren W."/>
            <person name="Chinwalla A."/>
            <person name="Mardis E.R."/>
            <person name="Wilson R.K."/>
        </authorList>
    </citation>
    <scope>NUCLEOTIDE SEQUENCE [LARGE SCALE GENOMIC DNA]</scope>
    <source>
        <strain evidence="2">DSM 14469</strain>
    </source>
</reference>
<name>C6LA06_9FIRM</name>
<evidence type="ECO:0000256" key="1">
    <source>
        <dbReference type="SAM" id="Phobius"/>
    </source>
</evidence>
<keyword evidence="1" id="KW-0812">Transmembrane</keyword>
<dbReference type="Proteomes" id="UP000005561">
    <property type="component" value="Unassembled WGS sequence"/>
</dbReference>
<accession>C6LA06</accession>
<evidence type="ECO:0000313" key="3">
    <source>
        <dbReference type="Proteomes" id="UP000005561"/>
    </source>
</evidence>
<dbReference type="STRING" id="168384.SAMN05660368_02278"/>
<organism evidence="2 3">
    <name type="scientific">Marvinbryantia formatexigens DSM 14469</name>
    <dbReference type="NCBI Taxonomy" id="478749"/>
    <lineage>
        <taxon>Bacteria</taxon>
        <taxon>Bacillati</taxon>
        <taxon>Bacillota</taxon>
        <taxon>Clostridia</taxon>
        <taxon>Lachnospirales</taxon>
        <taxon>Lachnospiraceae</taxon>
        <taxon>Marvinbryantia</taxon>
    </lineage>
</organism>
<comment type="caution">
    <text evidence="2">The sequence shown here is derived from an EMBL/GenBank/DDBJ whole genome shotgun (WGS) entry which is preliminary data.</text>
</comment>
<protein>
    <submittedName>
        <fullName evidence="2">Uncharacterized protein</fullName>
    </submittedName>
</protein>
<dbReference type="EMBL" id="ACCL02000002">
    <property type="protein sequence ID" value="EET62413.1"/>
    <property type="molecule type" value="Genomic_DNA"/>
</dbReference>
<evidence type="ECO:0000313" key="2">
    <source>
        <dbReference type="EMBL" id="EET62413.1"/>
    </source>
</evidence>
<gene>
    <name evidence="2" type="ORF">BRYFOR_05448</name>
</gene>